<sequence length="119" mass="13592">MKRRAELESRLKSLDNKIKKPERSFLDFASINPLQHPEKPADLIELNAIKDQRFSCIKEMFEMDHYHQSSRVSVLQPATVVQVDEQIKNAEWAGIGGLVAFATTVVGLRLTFTILALRR</sequence>
<keyword evidence="1" id="KW-0472">Membrane</keyword>
<dbReference type="EMBL" id="NIDE01000011">
    <property type="protein sequence ID" value="OWK39148.1"/>
    <property type="molecule type" value="Genomic_DNA"/>
</dbReference>
<keyword evidence="1" id="KW-0812">Transmembrane</keyword>
<comment type="caution">
    <text evidence="2">The sequence shown here is derived from an EMBL/GenBank/DDBJ whole genome shotgun (WGS) entry which is preliminary data.</text>
</comment>
<keyword evidence="1" id="KW-1133">Transmembrane helix</keyword>
<keyword evidence="3" id="KW-1185">Reference proteome</keyword>
<evidence type="ECO:0000256" key="1">
    <source>
        <dbReference type="SAM" id="Phobius"/>
    </source>
</evidence>
<protein>
    <submittedName>
        <fullName evidence="2">Uncharacterized protein</fullName>
    </submittedName>
</protein>
<accession>A0A225DKN9</accession>
<reference evidence="3" key="1">
    <citation type="submission" date="2017-06" db="EMBL/GenBank/DDBJ databases">
        <title>Genome analysis of Fimbriiglobus ruber SP5, the first member of the order Planctomycetales with confirmed chitinolytic capability.</title>
        <authorList>
            <person name="Ravin N.V."/>
            <person name="Rakitin A.L."/>
            <person name="Ivanova A.A."/>
            <person name="Beletsky A.V."/>
            <person name="Kulichevskaya I.S."/>
            <person name="Mardanov A.V."/>
            <person name="Dedysh S.N."/>
        </authorList>
    </citation>
    <scope>NUCLEOTIDE SEQUENCE [LARGE SCALE GENOMIC DNA]</scope>
    <source>
        <strain evidence="3">SP5</strain>
    </source>
</reference>
<organism evidence="2 3">
    <name type="scientific">Fimbriiglobus ruber</name>
    <dbReference type="NCBI Taxonomy" id="1908690"/>
    <lineage>
        <taxon>Bacteria</taxon>
        <taxon>Pseudomonadati</taxon>
        <taxon>Planctomycetota</taxon>
        <taxon>Planctomycetia</taxon>
        <taxon>Gemmatales</taxon>
        <taxon>Gemmataceae</taxon>
        <taxon>Fimbriiglobus</taxon>
    </lineage>
</organism>
<proteinExistence type="predicted"/>
<evidence type="ECO:0000313" key="3">
    <source>
        <dbReference type="Proteomes" id="UP000214646"/>
    </source>
</evidence>
<feature type="transmembrane region" description="Helical" evidence="1">
    <location>
        <begin position="92"/>
        <end position="117"/>
    </location>
</feature>
<dbReference type="AlphaFoldDB" id="A0A225DKN9"/>
<name>A0A225DKN9_9BACT</name>
<dbReference type="Proteomes" id="UP000214646">
    <property type="component" value="Unassembled WGS sequence"/>
</dbReference>
<evidence type="ECO:0000313" key="2">
    <source>
        <dbReference type="EMBL" id="OWK39148.1"/>
    </source>
</evidence>
<gene>
    <name evidence="2" type="ORF">FRUB_06230</name>
</gene>